<organism evidence="1">
    <name type="scientific">Desertifilum tharense IPPAS B-1220</name>
    <dbReference type="NCBI Taxonomy" id="1781255"/>
    <lineage>
        <taxon>Bacteria</taxon>
        <taxon>Bacillati</taxon>
        <taxon>Cyanobacteriota</taxon>
        <taxon>Cyanophyceae</taxon>
        <taxon>Desertifilales</taxon>
        <taxon>Desertifilaceae</taxon>
        <taxon>Desertifilum</taxon>
    </lineage>
</organism>
<evidence type="ECO:0000313" key="1">
    <source>
        <dbReference type="EMBL" id="OEJ76435.1"/>
    </source>
</evidence>
<protein>
    <submittedName>
        <fullName evidence="1">FeS-binding protein</fullName>
    </submittedName>
</protein>
<accession>A0A1E5QP34</accession>
<sequence length="131" mass="14454">MNIRHTLFVCTSCATVWKDGKPQGRSGGEVFLESLTQLHQTWELQGEFPIKAVQCMSACSHPCAVSFTAVGKHTYLFGDLPISEESLSTTAAAVLECADRYYNKTDGLLPWSERPEPLKKGIIARIPPIDI</sequence>
<dbReference type="STRING" id="1781255.BH720_04495"/>
<comment type="caution">
    <text evidence="1">The sequence shown here is derived from an EMBL/GenBank/DDBJ whole genome shotgun (WGS) entry which is preliminary data.</text>
</comment>
<name>A0A1E5QP34_9CYAN</name>
<reference evidence="1" key="1">
    <citation type="submission" date="2016-09" db="EMBL/GenBank/DDBJ databases">
        <title>Draft genome of thermotolerant cyanobacterium Desertifilum sp. strain IPPAS B-1220.</title>
        <authorList>
            <person name="Sinetova M.A."/>
            <person name="Bolakhan K."/>
            <person name="Zayadan B.K."/>
            <person name="Mironov K.S."/>
            <person name="Ustinova V."/>
            <person name="Kupriyanova E.V."/>
            <person name="Sidorov R.A."/>
            <person name="Skrypnik A.N."/>
            <person name="Gogoleva N.E."/>
            <person name="Gogolev Y.V."/>
            <person name="Los D.A."/>
        </authorList>
    </citation>
    <scope>NUCLEOTIDE SEQUENCE [LARGE SCALE GENOMIC DNA]</scope>
    <source>
        <strain evidence="1">IPPAS B-1220</strain>
    </source>
</reference>
<dbReference type="EMBL" id="MJGC01000038">
    <property type="protein sequence ID" value="OEJ76435.1"/>
    <property type="molecule type" value="Genomic_DNA"/>
</dbReference>
<dbReference type="InterPro" id="IPR012863">
    <property type="entry name" value="DUF1636"/>
</dbReference>
<dbReference type="Pfam" id="PF07845">
    <property type="entry name" value="DUF1636"/>
    <property type="match status" value="1"/>
</dbReference>
<proteinExistence type="predicted"/>
<gene>
    <name evidence="1" type="ORF">BH720_04495</name>
</gene>
<dbReference type="AlphaFoldDB" id="A0A1E5QP34"/>
<dbReference type="RefSeq" id="WP_069965965.1">
    <property type="nucleotide sequence ID" value="NZ_CM124774.1"/>
</dbReference>
<dbReference type="OrthoDB" id="424426at2"/>